<evidence type="ECO:0000313" key="6">
    <source>
        <dbReference type="Proteomes" id="UP000660611"/>
    </source>
</evidence>
<feature type="transmembrane region" description="Helical" evidence="4">
    <location>
        <begin position="313"/>
        <end position="339"/>
    </location>
</feature>
<evidence type="ECO:0000256" key="2">
    <source>
        <dbReference type="ARBA" id="ARBA00022676"/>
    </source>
</evidence>
<organism evidence="5 6">
    <name type="scientific">Dactylosporangium siamense</name>
    <dbReference type="NCBI Taxonomy" id="685454"/>
    <lineage>
        <taxon>Bacteria</taxon>
        <taxon>Bacillati</taxon>
        <taxon>Actinomycetota</taxon>
        <taxon>Actinomycetes</taxon>
        <taxon>Micromonosporales</taxon>
        <taxon>Micromonosporaceae</taxon>
        <taxon>Dactylosporangium</taxon>
    </lineage>
</organism>
<evidence type="ECO:0000256" key="4">
    <source>
        <dbReference type="SAM" id="Phobius"/>
    </source>
</evidence>
<keyword evidence="2" id="KW-0328">Glycosyltransferase</keyword>
<keyword evidence="4" id="KW-0472">Membrane</keyword>
<keyword evidence="4" id="KW-0812">Transmembrane</keyword>
<evidence type="ECO:0000313" key="5">
    <source>
        <dbReference type="EMBL" id="GIG52080.1"/>
    </source>
</evidence>
<dbReference type="SUPFAM" id="SSF53448">
    <property type="entry name" value="Nucleotide-diphospho-sugar transferases"/>
    <property type="match status" value="1"/>
</dbReference>
<dbReference type="InterPro" id="IPR029044">
    <property type="entry name" value="Nucleotide-diphossugar_trans"/>
</dbReference>
<gene>
    <name evidence="5" type="primary">ugtP</name>
    <name evidence="5" type="ORF">Dsi01nite_101210</name>
</gene>
<name>A0A919PWH8_9ACTN</name>
<dbReference type="Pfam" id="PF13641">
    <property type="entry name" value="Glyco_tranf_2_3"/>
    <property type="match status" value="1"/>
</dbReference>
<proteinExistence type="inferred from homology"/>
<accession>A0A919PWH8</accession>
<comment type="caution">
    <text evidence="5">The sequence shown here is derived from an EMBL/GenBank/DDBJ whole genome shotgun (WGS) entry which is preliminary data.</text>
</comment>
<dbReference type="AlphaFoldDB" id="A0A919PWH8"/>
<keyword evidence="4" id="KW-1133">Transmembrane helix</keyword>
<comment type="similarity">
    <text evidence="1">Belongs to the glycosyltransferase 2 family.</text>
</comment>
<protein>
    <submittedName>
        <fullName evidence="5">N-acetyl-glucosamine transferase</fullName>
    </submittedName>
</protein>
<feature type="transmembrane region" description="Helical" evidence="4">
    <location>
        <begin position="390"/>
        <end position="410"/>
    </location>
</feature>
<evidence type="ECO:0000256" key="3">
    <source>
        <dbReference type="ARBA" id="ARBA00022679"/>
    </source>
</evidence>
<dbReference type="RefSeq" id="WP_203853678.1">
    <property type="nucleotide sequence ID" value="NZ_BAAAVW010000037.1"/>
</dbReference>
<dbReference type="PANTHER" id="PTHR43630">
    <property type="entry name" value="POLY-BETA-1,6-N-ACETYL-D-GLUCOSAMINE SYNTHASE"/>
    <property type="match status" value="1"/>
</dbReference>
<evidence type="ECO:0000256" key="1">
    <source>
        <dbReference type="ARBA" id="ARBA00006739"/>
    </source>
</evidence>
<dbReference type="GO" id="GO:0016757">
    <property type="term" value="F:glycosyltransferase activity"/>
    <property type="evidence" value="ECO:0007669"/>
    <property type="project" value="UniProtKB-KW"/>
</dbReference>
<dbReference type="Gene3D" id="3.90.550.10">
    <property type="entry name" value="Spore Coat Polysaccharide Biosynthesis Protein SpsA, Chain A"/>
    <property type="match status" value="1"/>
</dbReference>
<sequence length="436" mass="48154">MTAILLVGFALLTLWPAYNLALVAFTTRDSATAGRRRRRDAVAPNQHEPLTFWIVVPALNEERVVGRTVSAALALAGPAGTRTRVLVVDDGSDDGTPDVLAAIDHPGLTVLRRDFPNARKGKGEALNAAFRTIRDLTLRYGEDPALVAVGVIDGDGRGSDNILTEVSRQMRDPQVGAVQTRVRIHNRNRVLGAVQDLEFAAIANASQLLRNAAGTVGLGGNGQFARLSSLMRLGDAPWSHCLVEDLELGLRMHLNGERIRYTSIANVRQQGLVDVTRLLRQRTRWAQGNLQCVGYVPKLIASRKIRNHALLEMLYYLLAPWMNAFGTAAVFGLWAVAMWRLVPGHGRTIMIHSWSQMGHVALFWALGMTLPGLVWALVHRFQLGDEKLWRLLVAAVAYPFFLLLGLVSTWRAIGRQVSRRQAWAKTERLVEEPALS</sequence>
<dbReference type="EMBL" id="BONQ01000168">
    <property type="protein sequence ID" value="GIG52080.1"/>
    <property type="molecule type" value="Genomic_DNA"/>
</dbReference>
<keyword evidence="3 5" id="KW-0808">Transferase</keyword>
<dbReference type="PANTHER" id="PTHR43630:SF1">
    <property type="entry name" value="POLY-BETA-1,6-N-ACETYL-D-GLUCOSAMINE SYNTHASE"/>
    <property type="match status" value="1"/>
</dbReference>
<keyword evidence="6" id="KW-1185">Reference proteome</keyword>
<dbReference type="Proteomes" id="UP000660611">
    <property type="component" value="Unassembled WGS sequence"/>
</dbReference>
<reference evidence="5" key="1">
    <citation type="submission" date="2021-01" db="EMBL/GenBank/DDBJ databases">
        <title>Whole genome shotgun sequence of Dactylosporangium siamense NBRC 106093.</title>
        <authorList>
            <person name="Komaki H."/>
            <person name="Tamura T."/>
        </authorList>
    </citation>
    <scope>NUCLEOTIDE SEQUENCE</scope>
    <source>
        <strain evidence="5">NBRC 106093</strain>
    </source>
</reference>
<feature type="transmembrane region" description="Helical" evidence="4">
    <location>
        <begin position="360"/>
        <end position="378"/>
    </location>
</feature>